<gene>
    <name evidence="2" type="ORF">FC49_GL001543</name>
</gene>
<dbReference type="EMBL" id="AZGE01000005">
    <property type="protein sequence ID" value="KRM16129.1"/>
    <property type="molecule type" value="Genomic_DNA"/>
</dbReference>
<dbReference type="AlphaFoldDB" id="A0A0R1WE91"/>
<protein>
    <submittedName>
        <fullName evidence="2">Uncharacterized protein</fullName>
    </submittedName>
</protein>
<proteinExistence type="predicted"/>
<sequence length="53" mass="6237">MNYHRRRIMFERIMIVGITIIWIAMLLVLIGLFGWWLVSELVAGVLSFLFVVV</sequence>
<dbReference type="Proteomes" id="UP000050973">
    <property type="component" value="Unassembled WGS sequence"/>
</dbReference>
<feature type="transmembrane region" description="Helical" evidence="1">
    <location>
        <begin position="12"/>
        <end position="38"/>
    </location>
</feature>
<reference evidence="2 3" key="1">
    <citation type="journal article" date="2015" name="Genome Announc.">
        <title>Expanding the biotechnology potential of lactobacilli through comparative genomics of 213 strains and associated genera.</title>
        <authorList>
            <person name="Sun Z."/>
            <person name="Harris H.M."/>
            <person name="McCann A."/>
            <person name="Guo C."/>
            <person name="Argimon S."/>
            <person name="Zhang W."/>
            <person name="Yang X."/>
            <person name="Jeffery I.B."/>
            <person name="Cooney J.C."/>
            <person name="Kagawa T.F."/>
            <person name="Liu W."/>
            <person name="Song Y."/>
            <person name="Salvetti E."/>
            <person name="Wrobel A."/>
            <person name="Rasinkangas P."/>
            <person name="Parkhill J."/>
            <person name="Rea M.C."/>
            <person name="O'Sullivan O."/>
            <person name="Ritari J."/>
            <person name="Douillard F.P."/>
            <person name="Paul Ross R."/>
            <person name="Yang R."/>
            <person name="Briner A.E."/>
            <person name="Felis G.E."/>
            <person name="de Vos W.M."/>
            <person name="Barrangou R."/>
            <person name="Klaenhammer T.R."/>
            <person name="Caufield P.W."/>
            <person name="Cui Y."/>
            <person name="Zhang H."/>
            <person name="O'Toole P.W."/>
        </authorList>
    </citation>
    <scope>NUCLEOTIDE SEQUENCE [LARGE SCALE GENOMIC DNA]</scope>
    <source>
        <strain evidence="2 3">DSM 4864</strain>
    </source>
</reference>
<comment type="caution">
    <text evidence="2">The sequence shown here is derived from an EMBL/GenBank/DDBJ whole genome shotgun (WGS) entry which is preliminary data.</text>
</comment>
<keyword evidence="1" id="KW-0812">Transmembrane</keyword>
<keyword evidence="1" id="KW-0472">Membrane</keyword>
<evidence type="ECO:0000313" key="2">
    <source>
        <dbReference type="EMBL" id="KRM16129.1"/>
    </source>
</evidence>
<organism evidence="2 3">
    <name type="scientific">Limosilactobacillus oris DSM 4864</name>
    <dbReference type="NCBI Taxonomy" id="1423779"/>
    <lineage>
        <taxon>Bacteria</taxon>
        <taxon>Bacillati</taxon>
        <taxon>Bacillota</taxon>
        <taxon>Bacilli</taxon>
        <taxon>Lactobacillales</taxon>
        <taxon>Lactobacillaceae</taxon>
        <taxon>Limosilactobacillus</taxon>
    </lineage>
</organism>
<name>A0A0R1WE91_9LACO</name>
<evidence type="ECO:0000313" key="3">
    <source>
        <dbReference type="Proteomes" id="UP000050973"/>
    </source>
</evidence>
<accession>A0A0R1WE91</accession>
<dbReference type="PATRIC" id="fig|1423779.3.peg.1599"/>
<evidence type="ECO:0000256" key="1">
    <source>
        <dbReference type="SAM" id="Phobius"/>
    </source>
</evidence>
<keyword evidence="1" id="KW-1133">Transmembrane helix</keyword>